<reference evidence="2 3" key="1">
    <citation type="submission" date="2016-12" db="EMBL/GenBank/DDBJ databases">
        <title>Trade-off between light-utilization and light-protection in marine flavobacteria.</title>
        <authorList>
            <person name="Kumagai Y."/>
            <person name="Yoshizawa S."/>
            <person name="Kogure K."/>
            <person name="Iwasaki W."/>
        </authorList>
    </citation>
    <scope>NUCLEOTIDE SEQUENCE [LARGE SCALE GENOMIC DNA]</scope>
    <source>
        <strain evidence="2 3">NBRC 108759</strain>
    </source>
</reference>
<proteinExistence type="predicted"/>
<keyword evidence="3" id="KW-1185">Reference proteome</keyword>
<dbReference type="EMBL" id="MSCN01000001">
    <property type="protein sequence ID" value="PQJ80091.1"/>
    <property type="molecule type" value="Genomic_DNA"/>
</dbReference>
<accession>A0A2S7WS03</accession>
<keyword evidence="1" id="KW-0812">Transmembrane</keyword>
<feature type="transmembrane region" description="Helical" evidence="1">
    <location>
        <begin position="42"/>
        <end position="62"/>
    </location>
</feature>
<evidence type="ECO:0000313" key="2">
    <source>
        <dbReference type="EMBL" id="PQJ80091.1"/>
    </source>
</evidence>
<protein>
    <submittedName>
        <fullName evidence="2">Uncharacterized protein</fullName>
    </submittedName>
</protein>
<keyword evidence="1" id="KW-1133">Transmembrane helix</keyword>
<sequence>MLKNISIKTIFLIDAVGALLSTFILGLVLVKFNNFFKLPNNILLTFFCIAFMLGVYSFTCFFTITKNHNFFLKIIAYLNISYCLFTLVLCLIYFDKLTFFEKIYFFVEIIVILILALWELRIAKKFNLYQK</sequence>
<evidence type="ECO:0000313" key="3">
    <source>
        <dbReference type="Proteomes" id="UP000238882"/>
    </source>
</evidence>
<comment type="caution">
    <text evidence="2">The sequence shown here is derived from an EMBL/GenBank/DDBJ whole genome shotgun (WGS) entry which is preliminary data.</text>
</comment>
<keyword evidence="1" id="KW-0472">Membrane</keyword>
<feature type="transmembrane region" description="Helical" evidence="1">
    <location>
        <begin position="74"/>
        <end position="94"/>
    </location>
</feature>
<gene>
    <name evidence="2" type="ORF">BTO18_13310</name>
</gene>
<evidence type="ECO:0000256" key="1">
    <source>
        <dbReference type="SAM" id="Phobius"/>
    </source>
</evidence>
<dbReference type="Proteomes" id="UP000238882">
    <property type="component" value="Unassembled WGS sequence"/>
</dbReference>
<name>A0A2S7WS03_9FLAO</name>
<feature type="transmembrane region" description="Helical" evidence="1">
    <location>
        <begin position="100"/>
        <end position="118"/>
    </location>
</feature>
<organism evidence="2 3">
    <name type="scientific">Polaribacter porphyrae</name>
    <dbReference type="NCBI Taxonomy" id="1137780"/>
    <lineage>
        <taxon>Bacteria</taxon>
        <taxon>Pseudomonadati</taxon>
        <taxon>Bacteroidota</taxon>
        <taxon>Flavobacteriia</taxon>
        <taxon>Flavobacteriales</taxon>
        <taxon>Flavobacteriaceae</taxon>
    </lineage>
</organism>
<dbReference type="AlphaFoldDB" id="A0A2S7WS03"/>
<feature type="transmembrane region" description="Helical" evidence="1">
    <location>
        <begin position="12"/>
        <end position="30"/>
    </location>
</feature>